<evidence type="ECO:0000256" key="1">
    <source>
        <dbReference type="SAM" id="SignalP"/>
    </source>
</evidence>
<reference evidence="3 4" key="1">
    <citation type="submission" date="2022-04" db="EMBL/GenBank/DDBJ databases">
        <title>Hymenobacter sp. isolated from the air.</title>
        <authorList>
            <person name="Won M."/>
            <person name="Lee C.-M."/>
            <person name="Woen H.-Y."/>
            <person name="Kwon S.-W."/>
        </authorList>
    </citation>
    <scope>NUCLEOTIDE SEQUENCE [LARGE SCALE GENOMIC DNA]</scope>
    <source>
        <strain evidence="4">5413 J-13</strain>
    </source>
</reference>
<dbReference type="EMBL" id="CP095053">
    <property type="protein sequence ID" value="UOR04297.1"/>
    <property type="molecule type" value="Genomic_DNA"/>
</dbReference>
<gene>
    <name evidence="3" type="ORF">MUN82_15280</name>
</gene>
<dbReference type="KEGG" id="haei:MUN82_15280"/>
<name>A0A8T9SRC5_9BACT</name>
<feature type="signal peptide" evidence="1">
    <location>
        <begin position="1"/>
        <end position="20"/>
    </location>
</feature>
<sequence length="245" mass="26542">MKKIALLSLALVSAASVAQAQSGPRLGIRVGGTLANINGKNRLDVGGNQGDSNFKLGYNAGISYQIPLSSDGFWTLAPELLYNRKGFENSYESKNASSFAGNTDIDPARRANLEKFKYENKRTLAYIELPIPVRINTAPGGSGLYFELGPQVGYMVTSEQRVTKEYKYTSTSNTSDFKDKGPKNTAKEDLQSFDIGALAGVGYQTAGGFSLGVRYTQGIKSMLNDQKAFNQSFTAQVGYLVPWGK</sequence>
<evidence type="ECO:0000313" key="4">
    <source>
        <dbReference type="Proteomes" id="UP000829925"/>
    </source>
</evidence>
<dbReference type="Proteomes" id="UP000829925">
    <property type="component" value="Chromosome"/>
</dbReference>
<feature type="chain" id="PRO_5035916177" evidence="1">
    <location>
        <begin position="21"/>
        <end position="245"/>
    </location>
</feature>
<dbReference type="AlphaFoldDB" id="A0A8T9SRC5"/>
<evidence type="ECO:0000259" key="2">
    <source>
        <dbReference type="Pfam" id="PF13568"/>
    </source>
</evidence>
<accession>A0A8T9SRC5</accession>
<dbReference type="RefSeq" id="WP_245091804.1">
    <property type="nucleotide sequence ID" value="NZ_CP095053.1"/>
</dbReference>
<proteinExistence type="predicted"/>
<dbReference type="Pfam" id="PF13568">
    <property type="entry name" value="OMP_b-brl_2"/>
    <property type="match status" value="1"/>
</dbReference>
<feature type="domain" description="Outer membrane protein beta-barrel" evidence="2">
    <location>
        <begin position="19"/>
        <end position="223"/>
    </location>
</feature>
<keyword evidence="1" id="KW-0732">Signal</keyword>
<protein>
    <submittedName>
        <fullName evidence="3">PorT family protein</fullName>
    </submittedName>
</protein>
<dbReference type="InterPro" id="IPR025665">
    <property type="entry name" value="Beta-barrel_OMP_2"/>
</dbReference>
<organism evidence="3 4">
    <name type="scientific">Hymenobacter aerilatus</name>
    <dbReference type="NCBI Taxonomy" id="2932251"/>
    <lineage>
        <taxon>Bacteria</taxon>
        <taxon>Pseudomonadati</taxon>
        <taxon>Bacteroidota</taxon>
        <taxon>Cytophagia</taxon>
        <taxon>Cytophagales</taxon>
        <taxon>Hymenobacteraceae</taxon>
        <taxon>Hymenobacter</taxon>
    </lineage>
</organism>
<keyword evidence="4" id="KW-1185">Reference proteome</keyword>
<evidence type="ECO:0000313" key="3">
    <source>
        <dbReference type="EMBL" id="UOR04297.1"/>
    </source>
</evidence>